<proteinExistence type="predicted"/>
<feature type="compositionally biased region" description="Polar residues" evidence="1">
    <location>
        <begin position="97"/>
        <end position="110"/>
    </location>
</feature>
<reference evidence="2" key="2">
    <citation type="submission" date="2023-06" db="EMBL/GenBank/DDBJ databases">
        <authorList>
            <consortium name="Lawrence Berkeley National Laboratory"/>
            <person name="Haridas S."/>
            <person name="Hensen N."/>
            <person name="Bonometti L."/>
            <person name="Westerberg I."/>
            <person name="Brannstrom I.O."/>
            <person name="Guillou S."/>
            <person name="Cros-Aarteil S."/>
            <person name="Calhoun S."/>
            <person name="Kuo A."/>
            <person name="Mondo S."/>
            <person name="Pangilinan J."/>
            <person name="Riley R."/>
            <person name="Labutti K."/>
            <person name="Andreopoulos B."/>
            <person name="Lipzen A."/>
            <person name="Chen C."/>
            <person name="Yanf M."/>
            <person name="Daum C."/>
            <person name="Ng V."/>
            <person name="Clum A."/>
            <person name="Steindorff A."/>
            <person name="Ohm R."/>
            <person name="Martin F."/>
            <person name="Silar P."/>
            <person name="Natvig D."/>
            <person name="Lalanne C."/>
            <person name="Gautier V."/>
            <person name="Ament-Velasquez S.L."/>
            <person name="Kruys A."/>
            <person name="Hutchinson M.I."/>
            <person name="Powell A.J."/>
            <person name="Barry K."/>
            <person name="Miller A.N."/>
            <person name="Grigoriev I.V."/>
            <person name="Debuchy R."/>
            <person name="Gladieux P."/>
            <person name="Thoren M.H."/>
            <person name="Johannesson H."/>
        </authorList>
    </citation>
    <scope>NUCLEOTIDE SEQUENCE</scope>
    <source>
        <strain evidence="2">CBS 560.94</strain>
    </source>
</reference>
<dbReference type="EMBL" id="JAUEPP010000003">
    <property type="protein sequence ID" value="KAK3347362.1"/>
    <property type="molecule type" value="Genomic_DNA"/>
</dbReference>
<accession>A0AAE0MT14</accession>
<feature type="compositionally biased region" description="Low complexity" evidence="1">
    <location>
        <begin position="136"/>
        <end position="147"/>
    </location>
</feature>
<keyword evidence="3" id="KW-1185">Reference proteome</keyword>
<evidence type="ECO:0000313" key="2">
    <source>
        <dbReference type="EMBL" id="KAK3347362.1"/>
    </source>
</evidence>
<comment type="caution">
    <text evidence="2">The sequence shown here is derived from an EMBL/GenBank/DDBJ whole genome shotgun (WGS) entry which is preliminary data.</text>
</comment>
<evidence type="ECO:0000313" key="3">
    <source>
        <dbReference type="Proteomes" id="UP001278500"/>
    </source>
</evidence>
<name>A0AAE0MT14_9PEZI</name>
<feature type="compositionally biased region" description="Polar residues" evidence="1">
    <location>
        <begin position="232"/>
        <end position="254"/>
    </location>
</feature>
<dbReference type="GeneID" id="87863673"/>
<evidence type="ECO:0000256" key="1">
    <source>
        <dbReference type="SAM" id="MobiDB-lite"/>
    </source>
</evidence>
<feature type="compositionally biased region" description="Basic and acidic residues" evidence="1">
    <location>
        <begin position="342"/>
        <end position="351"/>
    </location>
</feature>
<feature type="region of interest" description="Disordered" evidence="1">
    <location>
        <begin position="1"/>
        <end position="265"/>
    </location>
</feature>
<feature type="region of interest" description="Disordered" evidence="1">
    <location>
        <begin position="342"/>
        <end position="394"/>
    </location>
</feature>
<feature type="compositionally biased region" description="Polar residues" evidence="1">
    <location>
        <begin position="23"/>
        <end position="40"/>
    </location>
</feature>
<feature type="compositionally biased region" description="Low complexity" evidence="1">
    <location>
        <begin position="176"/>
        <end position="186"/>
    </location>
</feature>
<dbReference type="AlphaFoldDB" id="A0AAE0MT14"/>
<reference evidence="2" key="1">
    <citation type="journal article" date="2023" name="Mol. Phylogenet. Evol.">
        <title>Genome-scale phylogeny and comparative genomics of the fungal order Sordariales.</title>
        <authorList>
            <person name="Hensen N."/>
            <person name="Bonometti L."/>
            <person name="Westerberg I."/>
            <person name="Brannstrom I.O."/>
            <person name="Guillou S."/>
            <person name="Cros-Aarteil S."/>
            <person name="Calhoun S."/>
            <person name="Haridas S."/>
            <person name="Kuo A."/>
            <person name="Mondo S."/>
            <person name="Pangilinan J."/>
            <person name="Riley R."/>
            <person name="LaButti K."/>
            <person name="Andreopoulos B."/>
            <person name="Lipzen A."/>
            <person name="Chen C."/>
            <person name="Yan M."/>
            <person name="Daum C."/>
            <person name="Ng V."/>
            <person name="Clum A."/>
            <person name="Steindorff A."/>
            <person name="Ohm R.A."/>
            <person name="Martin F."/>
            <person name="Silar P."/>
            <person name="Natvig D.O."/>
            <person name="Lalanne C."/>
            <person name="Gautier V."/>
            <person name="Ament-Velasquez S.L."/>
            <person name="Kruys A."/>
            <person name="Hutchinson M.I."/>
            <person name="Powell A.J."/>
            <person name="Barry K."/>
            <person name="Miller A.N."/>
            <person name="Grigoriev I.V."/>
            <person name="Debuchy R."/>
            <person name="Gladieux P."/>
            <person name="Hiltunen Thoren M."/>
            <person name="Johannesson H."/>
        </authorList>
    </citation>
    <scope>NUCLEOTIDE SEQUENCE</scope>
    <source>
        <strain evidence="2">CBS 560.94</strain>
    </source>
</reference>
<feature type="compositionally biased region" description="Basic and acidic residues" evidence="1">
    <location>
        <begin position="1"/>
        <end position="22"/>
    </location>
</feature>
<gene>
    <name evidence="2" type="ORF">B0H65DRAFT_460293</name>
</gene>
<dbReference type="RefSeq" id="XP_062682444.1">
    <property type="nucleotide sequence ID" value="XM_062826519.1"/>
</dbReference>
<protein>
    <submittedName>
        <fullName evidence="2">Uncharacterized protein</fullName>
    </submittedName>
</protein>
<feature type="compositionally biased region" description="Basic and acidic residues" evidence="1">
    <location>
        <begin position="359"/>
        <end position="381"/>
    </location>
</feature>
<dbReference type="Proteomes" id="UP001278500">
    <property type="component" value="Unassembled WGS sequence"/>
</dbReference>
<sequence length="394" mass="42794">MFGDHDHGEGSQKYADGAERKNNNQNRELPQIFSPTTARTPSPPLESHYRRHTPIAPPVQPRARLGGRGEVEPTSPTPIRTITVARITRKPARLRPVSTQQDLRTPSPLSATLKGPGPHVPDGDQWETSPDTSTNGASAAGGASQGAPMFARELTASPEVMSSVAEEEDERRGMVSRWSTDSSDLSDSSDEEAIDMEVSPVPGSLTREVGREAGQESAQKPSEEYHEAQEVAQETPSARDSTNTSSGSDPSPASQKYKRTEKQYSEDATLPFNNLTTQLAALEASLNHLVSHASDLDTAFGQVRDAMIALREKVTETLADTQQFLDEIQGVEGQLAEVRRAMKGKGKEKEFVGSSDGNQDGREEDKGQGEENDNDKGKEVEQDMQFVGEDGIDR</sequence>
<feature type="compositionally biased region" description="Polar residues" evidence="1">
    <location>
        <begin position="126"/>
        <end position="135"/>
    </location>
</feature>
<organism evidence="2 3">
    <name type="scientific">Neurospora tetraspora</name>
    <dbReference type="NCBI Taxonomy" id="94610"/>
    <lineage>
        <taxon>Eukaryota</taxon>
        <taxon>Fungi</taxon>
        <taxon>Dikarya</taxon>
        <taxon>Ascomycota</taxon>
        <taxon>Pezizomycotina</taxon>
        <taxon>Sordariomycetes</taxon>
        <taxon>Sordariomycetidae</taxon>
        <taxon>Sordariales</taxon>
        <taxon>Sordariaceae</taxon>
        <taxon>Neurospora</taxon>
    </lineage>
</organism>